<dbReference type="GO" id="GO:0005778">
    <property type="term" value="C:peroxisomal membrane"/>
    <property type="evidence" value="ECO:0007669"/>
    <property type="project" value="UniProtKB-SubCell"/>
</dbReference>
<keyword evidence="1" id="KW-0962">Peroxisome biogenesis</keyword>
<organism evidence="6 7">
    <name type="scientific">Tolypocladium capitatum</name>
    <dbReference type="NCBI Taxonomy" id="45235"/>
    <lineage>
        <taxon>Eukaryota</taxon>
        <taxon>Fungi</taxon>
        <taxon>Dikarya</taxon>
        <taxon>Ascomycota</taxon>
        <taxon>Pezizomycotina</taxon>
        <taxon>Sordariomycetes</taxon>
        <taxon>Hypocreomycetidae</taxon>
        <taxon>Hypocreales</taxon>
        <taxon>Ophiocordycipitaceae</taxon>
        <taxon>Tolypocladium</taxon>
    </lineage>
</organism>
<evidence type="ECO:0000256" key="5">
    <source>
        <dbReference type="SAM" id="Phobius"/>
    </source>
</evidence>
<dbReference type="OrthoDB" id="3636394at2759"/>
<reference evidence="6 7" key="1">
    <citation type="submission" date="2017-08" db="EMBL/GenBank/DDBJ databases">
        <title>Harnessing the power of phylogenomics to disentangle the directionality and signatures of interkingdom host jumping in the parasitic fungal genus Tolypocladium.</title>
        <authorList>
            <person name="Quandt C.A."/>
            <person name="Patterson W."/>
            <person name="Spatafora J.W."/>
        </authorList>
    </citation>
    <scope>NUCLEOTIDE SEQUENCE [LARGE SCALE GENOMIC DNA]</scope>
    <source>
        <strain evidence="6 7">CBS 113982</strain>
    </source>
</reference>
<accession>A0A2K3QMP1</accession>
<keyword evidence="5" id="KW-1133">Transmembrane helix</keyword>
<evidence type="ECO:0000256" key="3">
    <source>
        <dbReference type="ARBA" id="ARBA00023140"/>
    </source>
</evidence>
<proteinExistence type="predicted"/>
<gene>
    <name evidence="6" type="ORF">TCAP_01279</name>
</gene>
<dbReference type="InterPro" id="IPR008733">
    <property type="entry name" value="PEX11"/>
</dbReference>
<evidence type="ECO:0000313" key="7">
    <source>
        <dbReference type="Proteomes" id="UP000236621"/>
    </source>
</evidence>
<dbReference type="Proteomes" id="UP000236621">
    <property type="component" value="Unassembled WGS sequence"/>
</dbReference>
<protein>
    <recommendedName>
        <fullName evidence="8">AoPex11B-like protein</fullName>
    </recommendedName>
</protein>
<dbReference type="AlphaFoldDB" id="A0A2K3QMP1"/>
<evidence type="ECO:0008006" key="8">
    <source>
        <dbReference type="Google" id="ProtNLM"/>
    </source>
</evidence>
<comment type="subcellular location">
    <subcellularLocation>
        <location evidence="4">Peroxisome membrane</location>
    </subcellularLocation>
</comment>
<evidence type="ECO:0000313" key="6">
    <source>
        <dbReference type="EMBL" id="PNY28799.1"/>
    </source>
</evidence>
<dbReference type="EMBL" id="NRSZ01000209">
    <property type="protein sequence ID" value="PNY28799.1"/>
    <property type="molecule type" value="Genomic_DNA"/>
</dbReference>
<dbReference type="STRING" id="45235.A0A2K3QMP1"/>
<dbReference type="Pfam" id="PF05648">
    <property type="entry name" value="PEX11"/>
    <property type="match status" value="1"/>
</dbReference>
<dbReference type="PANTHER" id="PTHR12652">
    <property type="entry name" value="PEROXISOMAL BIOGENESIS FACTOR 11"/>
    <property type="match status" value="1"/>
</dbReference>
<dbReference type="GO" id="GO:0016559">
    <property type="term" value="P:peroxisome fission"/>
    <property type="evidence" value="ECO:0007669"/>
    <property type="project" value="InterPro"/>
</dbReference>
<keyword evidence="7" id="KW-1185">Reference proteome</keyword>
<evidence type="ECO:0000256" key="4">
    <source>
        <dbReference type="ARBA" id="ARBA00046271"/>
    </source>
</evidence>
<name>A0A2K3QMP1_9HYPO</name>
<comment type="caution">
    <text evidence="6">The sequence shown here is derived from an EMBL/GenBank/DDBJ whole genome shotgun (WGS) entry which is preliminary data.</text>
</comment>
<keyword evidence="5" id="KW-0812">Transmembrane</keyword>
<keyword evidence="3" id="KW-0576">Peroxisome</keyword>
<evidence type="ECO:0000256" key="2">
    <source>
        <dbReference type="ARBA" id="ARBA00023136"/>
    </source>
</evidence>
<feature type="transmembrane region" description="Helical" evidence="5">
    <location>
        <begin position="24"/>
        <end position="47"/>
    </location>
</feature>
<dbReference type="PANTHER" id="PTHR12652:SF23">
    <property type="entry name" value="MICROBODY (PEROXISOME) PROLIFERATION PROTEIN PEROXIN 11B (EUROFUNG)"/>
    <property type="match status" value="1"/>
</dbReference>
<keyword evidence="2 5" id="KW-0472">Membrane</keyword>
<sequence>MAAMFEQFVAFGTDIVGLERFLRFFQSIFLILTSYPSLMATILLSSYPPSVHVSMKTSLQQLQSHLNLTRRTIRLFWFLSSFQSSWTLYTAFSPDGKFIETWLDVLAKSAFGMFGLMESATLLDLARVDGVALFGADEAVRLDTEAQVLWLVALYASALASGVRLLRLFAYRPVPQAGEGFGTVLEKEPGVAAVGEVEEERATIKELSQRRKEERKAWLKEVNDEAGALGMKLLAEMLDMVIPAARIGWIKVDVGFVGVAMFCSTVLTGKAVWERCGKQLQKGSA</sequence>
<evidence type="ECO:0000256" key="1">
    <source>
        <dbReference type="ARBA" id="ARBA00022593"/>
    </source>
</evidence>